<dbReference type="PANTHER" id="PTHR38448">
    <property type="entry name" value="REGULATORY PROTEIN YLBF-RELATED"/>
    <property type="match status" value="1"/>
</dbReference>
<dbReference type="EMBL" id="JBHTBW010000021">
    <property type="protein sequence ID" value="MFC7441320.1"/>
    <property type="molecule type" value="Genomic_DNA"/>
</dbReference>
<evidence type="ECO:0000256" key="1">
    <source>
        <dbReference type="SAM" id="MobiDB-lite"/>
    </source>
</evidence>
<dbReference type="RefSeq" id="WP_379864611.1">
    <property type="nucleotide sequence ID" value="NZ_JBHTBW010000021.1"/>
</dbReference>
<reference evidence="3" key="1">
    <citation type="journal article" date="2019" name="Int. J. Syst. Evol. Microbiol.">
        <title>The Global Catalogue of Microorganisms (GCM) 10K type strain sequencing project: providing services to taxonomists for standard genome sequencing and annotation.</title>
        <authorList>
            <consortium name="The Broad Institute Genomics Platform"/>
            <consortium name="The Broad Institute Genome Sequencing Center for Infectious Disease"/>
            <person name="Wu L."/>
            <person name="Ma J."/>
        </authorList>
    </citation>
    <scope>NUCLEOTIDE SEQUENCE [LARGE SCALE GENOMIC DNA]</scope>
    <source>
        <strain evidence="3">CGMCC 1.12942</strain>
    </source>
</reference>
<name>A0ABW2RK46_9BACL</name>
<dbReference type="InterPro" id="IPR023378">
    <property type="entry name" value="YheA/YmcA-like_dom_sf"/>
</dbReference>
<proteinExistence type="predicted"/>
<gene>
    <name evidence="2" type="ORF">ACFQNG_09125</name>
</gene>
<keyword evidence="3" id="KW-1185">Reference proteome</keyword>
<feature type="region of interest" description="Disordered" evidence="1">
    <location>
        <begin position="121"/>
        <end position="142"/>
    </location>
</feature>
<sequence>METLDMTELLLGAYKLADKINESEEVKRYLECQRRLQEDEEAQRIIKEFQQIKDRYEEAKRFGIFHPNYHEAKEAAFRYQKEMRNHATIRAFLKAEEELDSLLHEVSLMIAQAVSDSIKVPANDPEPGVKKARPQCGGGCGS</sequence>
<dbReference type="Proteomes" id="UP001596500">
    <property type="component" value="Unassembled WGS sequence"/>
</dbReference>
<organism evidence="2 3">
    <name type="scientific">Laceyella putida</name>
    <dbReference type="NCBI Taxonomy" id="110101"/>
    <lineage>
        <taxon>Bacteria</taxon>
        <taxon>Bacillati</taxon>
        <taxon>Bacillota</taxon>
        <taxon>Bacilli</taxon>
        <taxon>Bacillales</taxon>
        <taxon>Thermoactinomycetaceae</taxon>
        <taxon>Laceyella</taxon>
    </lineage>
</organism>
<dbReference type="PANTHER" id="PTHR38448:SF2">
    <property type="entry name" value="REGULATORY PROTEIN YLBF"/>
    <property type="match status" value="1"/>
</dbReference>
<comment type="caution">
    <text evidence="2">The sequence shown here is derived from an EMBL/GenBank/DDBJ whole genome shotgun (WGS) entry which is preliminary data.</text>
</comment>
<accession>A0ABW2RK46</accession>
<protein>
    <submittedName>
        <fullName evidence="2">YlbF family regulator</fullName>
    </submittedName>
</protein>
<dbReference type="Gene3D" id="1.20.1500.10">
    <property type="entry name" value="YheA/YmcA-like"/>
    <property type="match status" value="1"/>
</dbReference>
<evidence type="ECO:0000313" key="3">
    <source>
        <dbReference type="Proteomes" id="UP001596500"/>
    </source>
</evidence>
<dbReference type="Pfam" id="PF06133">
    <property type="entry name" value="Com_YlbF"/>
    <property type="match status" value="1"/>
</dbReference>
<dbReference type="SUPFAM" id="SSF158622">
    <property type="entry name" value="YheA/YmcA-like"/>
    <property type="match status" value="1"/>
</dbReference>
<evidence type="ECO:0000313" key="2">
    <source>
        <dbReference type="EMBL" id="MFC7441320.1"/>
    </source>
</evidence>
<dbReference type="InterPro" id="IPR052767">
    <property type="entry name" value="Bact_com_dev_regulator"/>
</dbReference>
<dbReference type="InterPro" id="IPR010368">
    <property type="entry name" value="Com_YlbF"/>
</dbReference>